<feature type="domain" description="HTH myb-type" evidence="3">
    <location>
        <begin position="1"/>
        <end position="38"/>
    </location>
</feature>
<dbReference type="PROSITE" id="PS51293">
    <property type="entry name" value="SANT"/>
    <property type="match status" value="1"/>
</dbReference>
<accession>A0A836CJX8</accession>
<dbReference type="SUPFAM" id="SSF46689">
    <property type="entry name" value="Homeodomain-like"/>
    <property type="match status" value="1"/>
</dbReference>
<keyword evidence="5" id="KW-1185">Reference proteome</keyword>
<sequence>MEHFTCHGKDWNGLSQHIGTKSAAQIKNYYQNYKNRLGLGVILARLNGGKDVEDADAASAQEDKPPPEPPKQGAGGAARRGEGGSPVHPPPAAP</sequence>
<dbReference type="AlphaFoldDB" id="A0A836CJX8"/>
<organism evidence="4 5">
    <name type="scientific">Tribonema minus</name>
    <dbReference type="NCBI Taxonomy" id="303371"/>
    <lineage>
        <taxon>Eukaryota</taxon>
        <taxon>Sar</taxon>
        <taxon>Stramenopiles</taxon>
        <taxon>Ochrophyta</taxon>
        <taxon>PX clade</taxon>
        <taxon>Xanthophyceae</taxon>
        <taxon>Tribonematales</taxon>
        <taxon>Tribonemataceae</taxon>
        <taxon>Tribonema</taxon>
    </lineage>
</organism>
<protein>
    <recommendedName>
        <fullName evidence="6">SANT domain-containing protein</fullName>
    </recommendedName>
</protein>
<dbReference type="CDD" id="cd00167">
    <property type="entry name" value="SANT"/>
    <property type="match status" value="1"/>
</dbReference>
<reference evidence="4" key="1">
    <citation type="submission" date="2021-02" db="EMBL/GenBank/DDBJ databases">
        <title>First Annotated Genome of the Yellow-green Alga Tribonema minus.</title>
        <authorList>
            <person name="Mahan K.M."/>
        </authorList>
    </citation>
    <scope>NUCLEOTIDE SEQUENCE</scope>
    <source>
        <strain evidence="4">UTEX B ZZ1240</strain>
    </source>
</reference>
<name>A0A836CJX8_9STRA</name>
<dbReference type="Pfam" id="PF00249">
    <property type="entry name" value="Myb_DNA-binding"/>
    <property type="match status" value="1"/>
</dbReference>
<evidence type="ECO:0000259" key="3">
    <source>
        <dbReference type="PROSITE" id="PS51294"/>
    </source>
</evidence>
<evidence type="ECO:0000256" key="1">
    <source>
        <dbReference type="SAM" id="MobiDB-lite"/>
    </source>
</evidence>
<comment type="caution">
    <text evidence="4">The sequence shown here is derived from an EMBL/GenBank/DDBJ whole genome shotgun (WGS) entry which is preliminary data.</text>
</comment>
<gene>
    <name evidence="4" type="ORF">JKP88DRAFT_206476</name>
</gene>
<dbReference type="Proteomes" id="UP000664859">
    <property type="component" value="Unassembled WGS sequence"/>
</dbReference>
<dbReference type="EMBL" id="JAFCMP010000061">
    <property type="protein sequence ID" value="KAG5188892.1"/>
    <property type="molecule type" value="Genomic_DNA"/>
</dbReference>
<evidence type="ECO:0008006" key="6">
    <source>
        <dbReference type="Google" id="ProtNLM"/>
    </source>
</evidence>
<dbReference type="InterPro" id="IPR017930">
    <property type="entry name" value="Myb_dom"/>
</dbReference>
<dbReference type="OrthoDB" id="10258692at2759"/>
<dbReference type="InterPro" id="IPR017884">
    <property type="entry name" value="SANT_dom"/>
</dbReference>
<feature type="non-terminal residue" evidence="4">
    <location>
        <position position="94"/>
    </location>
</feature>
<feature type="region of interest" description="Disordered" evidence="1">
    <location>
        <begin position="53"/>
        <end position="94"/>
    </location>
</feature>
<dbReference type="PROSITE" id="PS51294">
    <property type="entry name" value="HTH_MYB"/>
    <property type="match status" value="1"/>
</dbReference>
<dbReference type="InterPro" id="IPR009057">
    <property type="entry name" value="Homeodomain-like_sf"/>
</dbReference>
<evidence type="ECO:0000313" key="5">
    <source>
        <dbReference type="Proteomes" id="UP000664859"/>
    </source>
</evidence>
<feature type="domain" description="SANT" evidence="2">
    <location>
        <begin position="1"/>
        <end position="38"/>
    </location>
</feature>
<dbReference type="Gene3D" id="1.20.58.1880">
    <property type="match status" value="1"/>
</dbReference>
<evidence type="ECO:0000313" key="4">
    <source>
        <dbReference type="EMBL" id="KAG5188892.1"/>
    </source>
</evidence>
<dbReference type="InterPro" id="IPR001005">
    <property type="entry name" value="SANT/Myb"/>
</dbReference>
<proteinExistence type="predicted"/>
<evidence type="ECO:0000259" key="2">
    <source>
        <dbReference type="PROSITE" id="PS51293"/>
    </source>
</evidence>